<organism evidence="1 2">
    <name type="scientific">Araneus ventricosus</name>
    <name type="common">Orbweaver spider</name>
    <name type="synonym">Epeira ventricosa</name>
    <dbReference type="NCBI Taxonomy" id="182803"/>
    <lineage>
        <taxon>Eukaryota</taxon>
        <taxon>Metazoa</taxon>
        <taxon>Ecdysozoa</taxon>
        <taxon>Arthropoda</taxon>
        <taxon>Chelicerata</taxon>
        <taxon>Arachnida</taxon>
        <taxon>Araneae</taxon>
        <taxon>Araneomorphae</taxon>
        <taxon>Entelegynae</taxon>
        <taxon>Araneoidea</taxon>
        <taxon>Araneidae</taxon>
        <taxon>Araneus</taxon>
    </lineage>
</organism>
<keyword evidence="2" id="KW-1185">Reference proteome</keyword>
<proteinExistence type="predicted"/>
<gene>
    <name evidence="1" type="ORF">AVEN_30438_1</name>
</gene>
<evidence type="ECO:0000313" key="2">
    <source>
        <dbReference type="Proteomes" id="UP000499080"/>
    </source>
</evidence>
<name>A0A4Y2MX19_ARAVE</name>
<dbReference type="AlphaFoldDB" id="A0A4Y2MX19"/>
<dbReference type="Proteomes" id="UP000499080">
    <property type="component" value="Unassembled WGS sequence"/>
</dbReference>
<sequence length="117" mass="13801">MPKRKRGIIGCCRRRRQLENVKGMLLKLTKKETMAQRNSDRRAEETEKQKIADVIEGQNHHQIQLLCSWNCSLLLIYLRECGYVSHYLILSARDRRIISTYLQRRATVCNVSCFMCL</sequence>
<protein>
    <submittedName>
        <fullName evidence="1">Uncharacterized protein</fullName>
    </submittedName>
</protein>
<dbReference type="EMBL" id="BGPR01007910">
    <property type="protein sequence ID" value="GBN30397.1"/>
    <property type="molecule type" value="Genomic_DNA"/>
</dbReference>
<reference evidence="1 2" key="1">
    <citation type="journal article" date="2019" name="Sci. Rep.">
        <title>Orb-weaving spider Araneus ventricosus genome elucidates the spidroin gene catalogue.</title>
        <authorList>
            <person name="Kono N."/>
            <person name="Nakamura H."/>
            <person name="Ohtoshi R."/>
            <person name="Moran D.A.P."/>
            <person name="Shinohara A."/>
            <person name="Yoshida Y."/>
            <person name="Fujiwara M."/>
            <person name="Mori M."/>
            <person name="Tomita M."/>
            <person name="Arakawa K."/>
        </authorList>
    </citation>
    <scope>NUCLEOTIDE SEQUENCE [LARGE SCALE GENOMIC DNA]</scope>
</reference>
<evidence type="ECO:0000313" key="1">
    <source>
        <dbReference type="EMBL" id="GBN30397.1"/>
    </source>
</evidence>
<accession>A0A4Y2MX19</accession>
<comment type="caution">
    <text evidence="1">The sequence shown here is derived from an EMBL/GenBank/DDBJ whole genome shotgun (WGS) entry which is preliminary data.</text>
</comment>